<keyword evidence="1" id="KW-0175">Coiled coil</keyword>
<feature type="compositionally biased region" description="Basic and acidic residues" evidence="2">
    <location>
        <begin position="1"/>
        <end position="12"/>
    </location>
</feature>
<name>A0A2M7XBS4_9BACT</name>
<feature type="coiled-coil region" evidence="1">
    <location>
        <begin position="347"/>
        <end position="390"/>
    </location>
</feature>
<dbReference type="EMBL" id="PFWU01000049">
    <property type="protein sequence ID" value="PJA45156.1"/>
    <property type="molecule type" value="Genomic_DNA"/>
</dbReference>
<reference evidence="4" key="1">
    <citation type="submission" date="2017-09" db="EMBL/GenBank/DDBJ databases">
        <title>Depth-based differentiation of microbial function through sediment-hosted aquifers and enrichment of novel symbionts in the deep terrestrial subsurface.</title>
        <authorList>
            <person name="Probst A.J."/>
            <person name="Ladd B."/>
            <person name="Jarett J.K."/>
            <person name="Geller-Mcgrath D.E."/>
            <person name="Sieber C.M.K."/>
            <person name="Emerson J.B."/>
            <person name="Anantharaman K."/>
            <person name="Thomas B.C."/>
            <person name="Malmstrom R."/>
            <person name="Stieglmeier M."/>
            <person name="Klingl A."/>
            <person name="Woyke T."/>
            <person name="Ryan C.M."/>
            <person name="Banfield J.F."/>
        </authorList>
    </citation>
    <scope>NUCLEOTIDE SEQUENCE [LARGE SCALE GENOMIC DNA]</scope>
</reference>
<feature type="region of interest" description="Disordered" evidence="2">
    <location>
        <begin position="1"/>
        <end position="40"/>
    </location>
</feature>
<sequence length="628" mass="68475">MARSNAAEKRSTPEGAESQVERPDMGAQEAPEAQAEGMSRGEVFELRLPGGGKMELHGAGKVEIAGLDQQATYAKGEEGPVAIVMPELEMPAREKAADAMDRMLDVYDEALKSVAEVKGLDGAERDAWLASMSDRKIDMVAAAMGEESPEAALVTALKAESGVTDKERQDLADLGTKHRDTKMTAEAAYAAVKKNESAANIKAYNDAVAEVYGVEAQMTELHKSMDPTATAEAIAERVQGMVGIETSNKSLGDMEAEVASLQEQMDALSSEASAERMGRIKEIETQMRDIDAGKGGKTAEANYAKLNAERQELMSTEDEPTVKWSVLEAARNKLAAVLPWMKDTARLKEIEARMREIDERKGGSEAQAEYKLLEEEKAELEEIRSGMEAAGVAPREAVKDFDPRTTALYKKFRGMYQSLGLKKRAESMMNMFGRMAEVGPSDLAKKAFEALSKDIETGKVEYSELIETNEEGEATVIGGEPVLGEIPEENIESLDEEFFIEESPANSAEMAAAAAEVGMEASDFAKMKLVYETVKGVIKAEGQQMDTYGLPNSWTTFVAQKKSSESGFFKRMFGGKSEMKKGMKALEEAYMQKVAGSVAVPERMKQRLQEQREKIQKSGISVKMAGNL</sequence>
<evidence type="ECO:0000313" key="3">
    <source>
        <dbReference type="EMBL" id="PJA45156.1"/>
    </source>
</evidence>
<evidence type="ECO:0000256" key="1">
    <source>
        <dbReference type="SAM" id="Coils"/>
    </source>
</evidence>
<proteinExistence type="predicted"/>
<evidence type="ECO:0000256" key="2">
    <source>
        <dbReference type="SAM" id="MobiDB-lite"/>
    </source>
</evidence>
<feature type="compositionally biased region" description="Low complexity" evidence="2">
    <location>
        <begin position="27"/>
        <end position="36"/>
    </location>
</feature>
<feature type="coiled-coil region" evidence="1">
    <location>
        <begin position="244"/>
        <end position="271"/>
    </location>
</feature>
<gene>
    <name evidence="3" type="ORF">CO174_04970</name>
</gene>
<evidence type="ECO:0000313" key="4">
    <source>
        <dbReference type="Proteomes" id="UP000229385"/>
    </source>
</evidence>
<dbReference type="AlphaFoldDB" id="A0A2M7XBS4"/>
<protein>
    <submittedName>
        <fullName evidence="3">Uncharacterized protein</fullName>
    </submittedName>
</protein>
<accession>A0A2M7XBS4</accession>
<organism evidence="3 4">
    <name type="scientific">Candidatus Uhrbacteria bacterium CG_4_9_14_3_um_filter_50_9</name>
    <dbReference type="NCBI Taxonomy" id="1975035"/>
    <lineage>
        <taxon>Bacteria</taxon>
        <taxon>Candidatus Uhriibacteriota</taxon>
    </lineage>
</organism>
<dbReference type="Proteomes" id="UP000229385">
    <property type="component" value="Unassembled WGS sequence"/>
</dbReference>
<comment type="caution">
    <text evidence="3">The sequence shown here is derived from an EMBL/GenBank/DDBJ whole genome shotgun (WGS) entry which is preliminary data.</text>
</comment>